<dbReference type="Proteomes" id="UP000003648">
    <property type="component" value="Unassembled WGS sequence"/>
</dbReference>
<comment type="caution">
    <text evidence="1">The sequence shown here is derived from an EMBL/GenBank/DDBJ whole genome shotgun (WGS) entry which is preliminary data.</text>
</comment>
<dbReference type="AlphaFoldDB" id="E1NRY0"/>
<organism evidence="1 2">
    <name type="scientific">Lactobacillus iners LactinV 01V1-a</name>
    <dbReference type="NCBI Taxonomy" id="879297"/>
    <lineage>
        <taxon>Bacteria</taxon>
        <taxon>Bacillati</taxon>
        <taxon>Bacillota</taxon>
        <taxon>Bacilli</taxon>
        <taxon>Lactobacillales</taxon>
        <taxon>Lactobacillaceae</taxon>
        <taxon>Lactobacillus</taxon>
    </lineage>
</organism>
<reference evidence="1 2" key="1">
    <citation type="submission" date="2010-09" db="EMBL/GenBank/DDBJ databases">
        <authorList>
            <person name="Durkin A.S."/>
            <person name="Madupu R."/>
            <person name="Torralba M."/>
            <person name="Gillis M."/>
            <person name="Methe B."/>
            <person name="Sutton G."/>
            <person name="Nelson K.E."/>
        </authorList>
    </citation>
    <scope>NUCLEOTIDE SEQUENCE [LARGE SCALE GENOMIC DNA]</scope>
    <source>
        <strain evidence="1 2">LactinV 01V1-a</strain>
    </source>
</reference>
<gene>
    <name evidence="1" type="ORF">HMPREF9211_0907</name>
</gene>
<dbReference type="EMBL" id="AEHQ01000029">
    <property type="protein sequence ID" value="EFO71140.1"/>
    <property type="molecule type" value="Genomic_DNA"/>
</dbReference>
<evidence type="ECO:0000313" key="2">
    <source>
        <dbReference type="Proteomes" id="UP000003648"/>
    </source>
</evidence>
<evidence type="ECO:0000313" key="1">
    <source>
        <dbReference type="EMBL" id="EFO71140.1"/>
    </source>
</evidence>
<proteinExistence type="predicted"/>
<name>E1NRY0_9LACO</name>
<protein>
    <submittedName>
        <fullName evidence="1">Uncharacterized protein</fullName>
    </submittedName>
</protein>
<accession>E1NRY0</accession>
<sequence>MILGFPDGTAKEVPISDFDCSVHVGDEFEMYEMGDKKIFSKKST</sequence>